<name>A0AAE1E2H2_9GAST</name>
<accession>A0AAE1E2H2</accession>
<keyword evidence="2" id="KW-1185">Reference proteome</keyword>
<sequence>MTSTVQHGNFFWQTLLVSQGMFHEDLLADSVGCFASSRFPRECFTKIFWQTLLVASHPLGFPGNVSRRSFGRLLCEEGVPLADSHCPLEHSTPLKVKRRGQADRVVELPNLCGKSGGIKPTEPWNCQTSVEKRGCQADRVVELPNLCRKAGMSSRQSRGTAKPL</sequence>
<dbReference type="Proteomes" id="UP001283361">
    <property type="component" value="Unassembled WGS sequence"/>
</dbReference>
<organism evidence="1 2">
    <name type="scientific">Elysia crispata</name>
    <name type="common">lettuce slug</name>
    <dbReference type="NCBI Taxonomy" id="231223"/>
    <lineage>
        <taxon>Eukaryota</taxon>
        <taxon>Metazoa</taxon>
        <taxon>Spiralia</taxon>
        <taxon>Lophotrochozoa</taxon>
        <taxon>Mollusca</taxon>
        <taxon>Gastropoda</taxon>
        <taxon>Heterobranchia</taxon>
        <taxon>Euthyneura</taxon>
        <taxon>Panpulmonata</taxon>
        <taxon>Sacoglossa</taxon>
        <taxon>Placobranchoidea</taxon>
        <taxon>Plakobranchidae</taxon>
        <taxon>Elysia</taxon>
    </lineage>
</organism>
<protein>
    <submittedName>
        <fullName evidence="1">Uncharacterized protein</fullName>
    </submittedName>
</protein>
<gene>
    <name evidence="1" type="ORF">RRG08_061535</name>
</gene>
<dbReference type="EMBL" id="JAWDGP010001469">
    <property type="protein sequence ID" value="KAK3791522.1"/>
    <property type="molecule type" value="Genomic_DNA"/>
</dbReference>
<comment type="caution">
    <text evidence="1">The sequence shown here is derived from an EMBL/GenBank/DDBJ whole genome shotgun (WGS) entry which is preliminary data.</text>
</comment>
<evidence type="ECO:0000313" key="1">
    <source>
        <dbReference type="EMBL" id="KAK3791522.1"/>
    </source>
</evidence>
<proteinExistence type="predicted"/>
<reference evidence="1" key="1">
    <citation type="journal article" date="2023" name="G3 (Bethesda)">
        <title>A reference genome for the long-term kleptoplast-retaining sea slug Elysia crispata morphotype clarki.</title>
        <authorList>
            <person name="Eastman K.E."/>
            <person name="Pendleton A.L."/>
            <person name="Shaikh M.A."/>
            <person name="Suttiyut T."/>
            <person name="Ogas R."/>
            <person name="Tomko P."/>
            <person name="Gavelis G."/>
            <person name="Widhalm J.R."/>
            <person name="Wisecaver J.H."/>
        </authorList>
    </citation>
    <scope>NUCLEOTIDE SEQUENCE</scope>
    <source>
        <strain evidence="1">ECLA1</strain>
    </source>
</reference>
<dbReference type="AlphaFoldDB" id="A0AAE1E2H2"/>
<evidence type="ECO:0000313" key="2">
    <source>
        <dbReference type="Proteomes" id="UP001283361"/>
    </source>
</evidence>